<dbReference type="PANTHER" id="PTHR33429">
    <property type="entry name" value="OS02G0708000 PROTEIN-RELATED"/>
    <property type="match status" value="1"/>
</dbReference>
<accession>A0A6P4ABB2</accession>
<organism evidence="3 4">
    <name type="scientific">Ziziphus jujuba</name>
    <name type="common">Chinese jujube</name>
    <name type="synonym">Ziziphus sativa</name>
    <dbReference type="NCBI Taxonomy" id="326968"/>
    <lineage>
        <taxon>Eukaryota</taxon>
        <taxon>Viridiplantae</taxon>
        <taxon>Streptophyta</taxon>
        <taxon>Embryophyta</taxon>
        <taxon>Tracheophyta</taxon>
        <taxon>Spermatophyta</taxon>
        <taxon>Magnoliopsida</taxon>
        <taxon>eudicotyledons</taxon>
        <taxon>Gunneridae</taxon>
        <taxon>Pentapetalae</taxon>
        <taxon>rosids</taxon>
        <taxon>fabids</taxon>
        <taxon>Rosales</taxon>
        <taxon>Rhamnaceae</taxon>
        <taxon>Paliureae</taxon>
        <taxon>Ziziphus</taxon>
    </lineage>
</organism>
<dbReference type="GeneID" id="107420905"/>
<feature type="region of interest" description="Disordered" evidence="1">
    <location>
        <begin position="1"/>
        <end position="22"/>
    </location>
</feature>
<dbReference type="KEGG" id="zju:107420905"/>
<keyword evidence="2" id="KW-0472">Membrane</keyword>
<dbReference type="FunCoup" id="A0A6P4ABB2">
    <property type="interactions" value="35"/>
</dbReference>
<dbReference type="Proteomes" id="UP001652623">
    <property type="component" value="Chromosome 5"/>
</dbReference>
<dbReference type="AlphaFoldDB" id="A0A6P4ABB2"/>
<keyword evidence="2" id="KW-1133">Transmembrane helix</keyword>
<dbReference type="InParanoid" id="A0A6P4ABB2"/>
<feature type="transmembrane region" description="Helical" evidence="2">
    <location>
        <begin position="29"/>
        <end position="49"/>
    </location>
</feature>
<keyword evidence="2" id="KW-0812">Transmembrane</keyword>
<sequence length="123" mass="13184">MAMPLYEQPPPPAFTVQQPHSTHSAHGSIGPLIAVLVVIIVLGILAVMVGRLCSGKSMMGYGQFDLESWAERKCSSCIDGKINSPLPRTNISSCNSVPITMPVETHQEIDQEELSSPNPSANV</sequence>
<evidence type="ECO:0000256" key="2">
    <source>
        <dbReference type="SAM" id="Phobius"/>
    </source>
</evidence>
<reference evidence="4" key="1">
    <citation type="submission" date="2025-08" db="UniProtKB">
        <authorList>
            <consortium name="RefSeq"/>
        </authorList>
    </citation>
    <scope>IDENTIFICATION</scope>
    <source>
        <tissue evidence="4">Seedling</tissue>
    </source>
</reference>
<evidence type="ECO:0000256" key="1">
    <source>
        <dbReference type="SAM" id="MobiDB-lite"/>
    </source>
</evidence>
<dbReference type="PANTHER" id="PTHR33429:SF24">
    <property type="entry name" value="EXPRESSED PROTEIN"/>
    <property type="match status" value="1"/>
</dbReference>
<gene>
    <name evidence="4" type="primary">LOC107420905</name>
</gene>
<dbReference type="RefSeq" id="XP_015885455.1">
    <property type="nucleotide sequence ID" value="XM_016029969.4"/>
</dbReference>
<name>A0A6P4ABB2_ZIZJJ</name>
<evidence type="ECO:0000313" key="3">
    <source>
        <dbReference type="Proteomes" id="UP001652623"/>
    </source>
</evidence>
<evidence type="ECO:0000313" key="4">
    <source>
        <dbReference type="RefSeq" id="XP_015885455.1"/>
    </source>
</evidence>
<proteinExistence type="predicted"/>
<keyword evidence="3" id="KW-1185">Reference proteome</keyword>
<protein>
    <submittedName>
        <fullName evidence="4">Uncharacterized protein LOC107420905</fullName>
    </submittedName>
</protein>